<protein>
    <recommendedName>
        <fullName evidence="3">N-acetyltransferase domain-containing protein</fullName>
    </recommendedName>
</protein>
<evidence type="ECO:0008006" key="3">
    <source>
        <dbReference type="Google" id="ProtNLM"/>
    </source>
</evidence>
<dbReference type="STRING" id="1408163.A0A0F4Z131"/>
<dbReference type="RefSeq" id="XP_013330195.1">
    <property type="nucleotide sequence ID" value="XM_013474741.1"/>
</dbReference>
<comment type="caution">
    <text evidence="1">The sequence shown here is derived from an EMBL/GenBank/DDBJ whole genome shotgun (WGS) entry which is preliminary data.</text>
</comment>
<sequence length="220" mass="24708">MAKQVFERFDGGEVTDGMLMEASLLFGKNYGIWGKSVSLAKPGSRVRLSKDRLRAQYLPDGTNCSYVRVTVDGHLAGHAFSCRWTCDDGKTVCRITQLVVHRDYRERGLAVGGINATQLDIIRDHAEPIMKASPISYVRDAQLRGSLFHHPGDTSGVISSVDTNFFVDHAELLEALAWVREERDWPLGELLDGYEFLLVLEARKRRRSRCRSTARPEPSA</sequence>
<accession>A0A0F4Z131</accession>
<gene>
    <name evidence="1" type="ORF">T310_2365</name>
</gene>
<dbReference type="OrthoDB" id="2019666at2759"/>
<dbReference type="Proteomes" id="UP000053958">
    <property type="component" value="Unassembled WGS sequence"/>
</dbReference>
<reference evidence="1 2" key="1">
    <citation type="submission" date="2015-04" db="EMBL/GenBank/DDBJ databases">
        <authorList>
            <person name="Heijne W.H."/>
            <person name="Fedorova N.D."/>
            <person name="Nierman W.C."/>
            <person name="Vollebregt A.W."/>
            <person name="Zhao Z."/>
            <person name="Wu L."/>
            <person name="Kumar M."/>
            <person name="Stam H."/>
            <person name="van den Berg M.A."/>
            <person name="Pel H.J."/>
        </authorList>
    </citation>
    <scope>NUCLEOTIDE SEQUENCE [LARGE SCALE GENOMIC DNA]</scope>
    <source>
        <strain evidence="1 2">CBS 393.64</strain>
    </source>
</reference>
<name>A0A0F4Z131_RASE3</name>
<keyword evidence="2" id="KW-1185">Reference proteome</keyword>
<dbReference type="SUPFAM" id="SSF55729">
    <property type="entry name" value="Acyl-CoA N-acyltransferases (Nat)"/>
    <property type="match status" value="1"/>
</dbReference>
<dbReference type="InterPro" id="IPR016181">
    <property type="entry name" value="Acyl_CoA_acyltransferase"/>
</dbReference>
<proteinExistence type="predicted"/>
<dbReference type="EMBL" id="LASV01000095">
    <property type="protein sequence ID" value="KKA23583.1"/>
    <property type="molecule type" value="Genomic_DNA"/>
</dbReference>
<evidence type="ECO:0000313" key="2">
    <source>
        <dbReference type="Proteomes" id="UP000053958"/>
    </source>
</evidence>
<dbReference type="GeneID" id="25314716"/>
<dbReference type="AlphaFoldDB" id="A0A0F4Z131"/>
<evidence type="ECO:0000313" key="1">
    <source>
        <dbReference type="EMBL" id="KKA23583.1"/>
    </source>
</evidence>
<dbReference type="Gene3D" id="3.40.630.30">
    <property type="match status" value="1"/>
</dbReference>
<organism evidence="1 2">
    <name type="scientific">Rasamsonia emersonii (strain ATCC 16479 / CBS 393.64 / IMI 116815)</name>
    <dbReference type="NCBI Taxonomy" id="1408163"/>
    <lineage>
        <taxon>Eukaryota</taxon>
        <taxon>Fungi</taxon>
        <taxon>Dikarya</taxon>
        <taxon>Ascomycota</taxon>
        <taxon>Pezizomycotina</taxon>
        <taxon>Eurotiomycetes</taxon>
        <taxon>Eurotiomycetidae</taxon>
        <taxon>Eurotiales</taxon>
        <taxon>Trichocomaceae</taxon>
        <taxon>Rasamsonia</taxon>
    </lineage>
</organism>